<dbReference type="PANTHER" id="PTHR24361:SF613">
    <property type="entry name" value="NUCLEAR RECEPTOR-BINDING PROTEIN-RELATED"/>
    <property type="match status" value="1"/>
</dbReference>
<dbReference type="Pfam" id="PF13360">
    <property type="entry name" value="PQQ_2"/>
    <property type="match status" value="1"/>
</dbReference>
<dbReference type="Proteomes" id="UP000811545">
    <property type="component" value="Unassembled WGS sequence"/>
</dbReference>
<dbReference type="SUPFAM" id="SSF56112">
    <property type="entry name" value="Protein kinase-like (PK-like)"/>
    <property type="match status" value="1"/>
</dbReference>
<evidence type="ECO:0000313" key="5">
    <source>
        <dbReference type="EMBL" id="MBT9144798.1"/>
    </source>
</evidence>
<dbReference type="SMART" id="SM00564">
    <property type="entry name" value="PQQ"/>
    <property type="match status" value="3"/>
</dbReference>
<accession>A0A9E2BFS3</accession>
<dbReference type="GO" id="GO:0005737">
    <property type="term" value="C:cytoplasm"/>
    <property type="evidence" value="ECO:0007669"/>
    <property type="project" value="TreeGrafter"/>
</dbReference>
<dbReference type="PROSITE" id="PS50011">
    <property type="entry name" value="PROTEIN_KINASE_DOM"/>
    <property type="match status" value="1"/>
</dbReference>
<organism evidence="5 6">
    <name type="scientific">Psychracetigena formicireducens</name>
    <dbReference type="NCBI Taxonomy" id="2986056"/>
    <lineage>
        <taxon>Bacteria</taxon>
        <taxon>Bacillati</taxon>
        <taxon>Candidatus Lithacetigenota</taxon>
        <taxon>Candidatus Psychracetigena</taxon>
    </lineage>
</organism>
<keyword evidence="1 3" id="KW-0547">Nucleotide-binding</keyword>
<evidence type="ECO:0000256" key="3">
    <source>
        <dbReference type="PROSITE-ProRule" id="PRU10141"/>
    </source>
</evidence>
<dbReference type="InterPro" id="IPR053235">
    <property type="entry name" value="Ser_Thr_kinase"/>
</dbReference>
<evidence type="ECO:0000259" key="4">
    <source>
        <dbReference type="PROSITE" id="PS50011"/>
    </source>
</evidence>
<dbReference type="CDD" id="cd14014">
    <property type="entry name" value="STKc_PknB_like"/>
    <property type="match status" value="1"/>
</dbReference>
<keyword evidence="5" id="KW-0418">Kinase</keyword>
<dbReference type="InterPro" id="IPR013229">
    <property type="entry name" value="PEGA"/>
</dbReference>
<dbReference type="EC" id="2.7.11.1" evidence="5"/>
<dbReference type="PROSITE" id="PS00108">
    <property type="entry name" value="PROTEIN_KINASE_ST"/>
    <property type="match status" value="1"/>
</dbReference>
<gene>
    <name evidence="5" type="primary">pknB</name>
    <name evidence="5" type="ORF">DDT42_00649</name>
</gene>
<dbReference type="InterPro" id="IPR011047">
    <property type="entry name" value="Quinoprotein_ADH-like_sf"/>
</dbReference>
<dbReference type="Gene3D" id="1.10.510.10">
    <property type="entry name" value="Transferase(Phosphotransferase) domain 1"/>
    <property type="match status" value="1"/>
</dbReference>
<keyword evidence="2 3" id="KW-0067">ATP-binding</keyword>
<dbReference type="InterPro" id="IPR018391">
    <property type="entry name" value="PQQ_b-propeller_rpt"/>
</dbReference>
<dbReference type="Gene3D" id="2.130.10.10">
    <property type="entry name" value="YVTN repeat-like/Quinoprotein amine dehydrogenase"/>
    <property type="match status" value="1"/>
</dbReference>
<keyword evidence="5" id="KW-0808">Transferase</keyword>
<dbReference type="GO" id="GO:0006974">
    <property type="term" value="P:DNA damage response"/>
    <property type="evidence" value="ECO:0007669"/>
    <property type="project" value="TreeGrafter"/>
</dbReference>
<dbReference type="SMART" id="SM00220">
    <property type="entry name" value="S_TKc"/>
    <property type="match status" value="1"/>
</dbReference>
<reference evidence="5 6" key="1">
    <citation type="journal article" date="2021" name="bioRxiv">
        <title>Unique metabolic strategies in Hadean analogues reveal hints for primordial physiology.</title>
        <authorList>
            <person name="Nobu M.K."/>
            <person name="Nakai R."/>
            <person name="Tamazawa S."/>
            <person name="Mori H."/>
            <person name="Toyoda A."/>
            <person name="Ijiri A."/>
            <person name="Suzuki S."/>
            <person name="Kurokawa K."/>
            <person name="Kamagata Y."/>
            <person name="Tamaki H."/>
        </authorList>
    </citation>
    <scope>NUCLEOTIDE SEQUENCE [LARGE SCALE GENOMIC DNA]</scope>
    <source>
        <strain evidence="5">BS525</strain>
    </source>
</reference>
<name>A0A9E2BFS3_PSYF1</name>
<dbReference type="InterPro" id="IPR000719">
    <property type="entry name" value="Prot_kinase_dom"/>
</dbReference>
<protein>
    <submittedName>
        <fullName evidence="5">Serine/threonine-protein kinase PknB</fullName>
        <ecNumber evidence="5">2.7.11.1</ecNumber>
    </submittedName>
</protein>
<dbReference type="InterPro" id="IPR017441">
    <property type="entry name" value="Protein_kinase_ATP_BS"/>
</dbReference>
<evidence type="ECO:0000256" key="2">
    <source>
        <dbReference type="ARBA" id="ARBA00022840"/>
    </source>
</evidence>
<feature type="binding site" evidence="3">
    <location>
        <position position="37"/>
    </location>
    <ligand>
        <name>ATP</name>
        <dbReference type="ChEBI" id="CHEBI:30616"/>
    </ligand>
</feature>
<comment type="caution">
    <text evidence="5">The sequence shown here is derived from an EMBL/GenBank/DDBJ whole genome shotgun (WGS) entry which is preliminary data.</text>
</comment>
<feature type="domain" description="Protein kinase" evidence="4">
    <location>
        <begin position="8"/>
        <end position="258"/>
    </location>
</feature>
<sequence>MNDYIGKYKIIRELGTGSMGIVFLVEDEEKQSLFALKKMKPIHFLDGIKINRFENEAQLISQLNHPNIVKVVDYGKESGIPFIVMENMDGGSLSDLLAFGVMGITHAVYLISTVMEGLKYAHSVGIRHADLKTSNILLKKDGQIKITDFGLATMVVTSERMGTPAYMAPEVITDDKVDQRADIYSLGVILYEITTGKLPFQGKTAYEVLQKHLKESPLPPSSIIPNYPRELETIIFKALKKDPEERYSSIKEMMADFDKLPANVKSQNASFGIELSLKTFPEKAEIYYDNIYRGLTPIKLVDLLPGEGSLLIKKSGYQDIIQKFNFKSPASINLYYRLKSYNLPLYEIDLGNIPACNFCLMDNSLLVGAKHGELIEVDLNSGSIISSIFVGGEFTKSVTCLDGFVVLSLKDGRVAFLRTSNIPPYLKGSSIYKMFNPGETIAGDIMSNYSRVYIGTENGNLYCLKSSSGESVFKHVFDIPLKEIHLYPQNDIIYLSFYNGLFKAVDSILGEEIWTMETTSSNFLTPIFREGRVILVSKEGVVYCLSVKDGKIIFRQYLNKQIKSIVALDDNNIYLYTSNGTLLSTNINRQQLSWETRLTSKISLPALVCHPGHMVDQVLNLILSSGLWIKIDKVSGRVLFEHDFGATVNTKPIEKNGLFYLIDDSGKLYAIPLT</sequence>
<dbReference type="PROSITE" id="PS00107">
    <property type="entry name" value="PROTEIN_KINASE_ATP"/>
    <property type="match status" value="1"/>
</dbReference>
<dbReference type="GO" id="GO:0004674">
    <property type="term" value="F:protein serine/threonine kinase activity"/>
    <property type="evidence" value="ECO:0007669"/>
    <property type="project" value="UniProtKB-EC"/>
</dbReference>
<evidence type="ECO:0000256" key="1">
    <source>
        <dbReference type="ARBA" id="ARBA00022741"/>
    </source>
</evidence>
<dbReference type="AlphaFoldDB" id="A0A9E2BFS3"/>
<dbReference type="InterPro" id="IPR008271">
    <property type="entry name" value="Ser/Thr_kinase_AS"/>
</dbReference>
<dbReference type="EMBL" id="QLTW01000023">
    <property type="protein sequence ID" value="MBT9144798.1"/>
    <property type="molecule type" value="Genomic_DNA"/>
</dbReference>
<dbReference type="PANTHER" id="PTHR24361">
    <property type="entry name" value="MITOGEN-ACTIVATED KINASE KINASE KINASE"/>
    <property type="match status" value="1"/>
</dbReference>
<dbReference type="SUPFAM" id="SSF50998">
    <property type="entry name" value="Quinoprotein alcohol dehydrogenase-like"/>
    <property type="match status" value="2"/>
</dbReference>
<dbReference type="Pfam" id="PF08308">
    <property type="entry name" value="PEGA"/>
    <property type="match status" value="1"/>
</dbReference>
<dbReference type="Gene3D" id="3.30.200.20">
    <property type="entry name" value="Phosphorylase Kinase, domain 1"/>
    <property type="match status" value="1"/>
</dbReference>
<proteinExistence type="predicted"/>
<dbReference type="Pfam" id="PF00069">
    <property type="entry name" value="Pkinase"/>
    <property type="match status" value="1"/>
</dbReference>
<evidence type="ECO:0000313" key="6">
    <source>
        <dbReference type="Proteomes" id="UP000811545"/>
    </source>
</evidence>
<dbReference type="GO" id="GO:0005524">
    <property type="term" value="F:ATP binding"/>
    <property type="evidence" value="ECO:0007669"/>
    <property type="project" value="UniProtKB-UniRule"/>
</dbReference>
<dbReference type="InterPro" id="IPR015943">
    <property type="entry name" value="WD40/YVTN_repeat-like_dom_sf"/>
</dbReference>
<dbReference type="InterPro" id="IPR011009">
    <property type="entry name" value="Kinase-like_dom_sf"/>
</dbReference>
<dbReference type="InterPro" id="IPR002372">
    <property type="entry name" value="PQQ_rpt_dom"/>
</dbReference>